<dbReference type="PROSITE" id="PS50110">
    <property type="entry name" value="RESPONSE_REGULATORY"/>
    <property type="match status" value="1"/>
</dbReference>
<dbReference type="InterPro" id="IPR005467">
    <property type="entry name" value="His_kinase_dom"/>
</dbReference>
<dbReference type="OrthoDB" id="8127at2157"/>
<dbReference type="CDD" id="cd00130">
    <property type="entry name" value="PAS"/>
    <property type="match status" value="3"/>
</dbReference>
<dbReference type="CDD" id="cd00156">
    <property type="entry name" value="REC"/>
    <property type="match status" value="1"/>
</dbReference>
<feature type="domain" description="Histidine kinase" evidence="7">
    <location>
        <begin position="516"/>
        <end position="719"/>
    </location>
</feature>
<evidence type="ECO:0000313" key="11">
    <source>
        <dbReference type="EMBL" id="CQR52485.1"/>
    </source>
</evidence>
<comment type="catalytic activity">
    <reaction evidence="1">
        <text>ATP + protein L-histidine = ADP + protein N-phospho-L-histidine.</text>
        <dbReference type="EC" id="2.7.13.3"/>
    </reaction>
</comment>
<protein>
    <recommendedName>
        <fullName evidence="2">histidine kinase</fullName>
        <ecNumber evidence="2">2.7.13.3</ecNumber>
    </recommendedName>
</protein>
<name>A0A0D6JVJ6_9EURY</name>
<evidence type="ECO:0000256" key="4">
    <source>
        <dbReference type="ARBA" id="ARBA00022679"/>
    </source>
</evidence>
<evidence type="ECO:0000256" key="1">
    <source>
        <dbReference type="ARBA" id="ARBA00000085"/>
    </source>
</evidence>
<dbReference type="InterPro" id="IPR013655">
    <property type="entry name" value="PAS_fold_3"/>
</dbReference>
<evidence type="ECO:0000259" key="7">
    <source>
        <dbReference type="PROSITE" id="PS50109"/>
    </source>
</evidence>
<evidence type="ECO:0000259" key="10">
    <source>
        <dbReference type="PROSITE" id="PS50113"/>
    </source>
</evidence>
<reference evidence="12" key="1">
    <citation type="submission" date="2015-03" db="EMBL/GenBank/DDBJ databases">
        <authorList>
            <person name="Urmite Genomes"/>
        </authorList>
    </citation>
    <scope>NUCLEOTIDE SEQUENCE [LARGE SCALE GENOMIC DNA]</scope>
    <source>
        <strain evidence="12">Arc-Hr</strain>
    </source>
</reference>
<keyword evidence="4" id="KW-0808">Transferase</keyword>
<keyword evidence="12" id="KW-1185">Reference proteome</keyword>
<dbReference type="EMBL" id="CSTE01000004">
    <property type="protein sequence ID" value="CQR52485.1"/>
    <property type="molecule type" value="Genomic_DNA"/>
</dbReference>
<dbReference type="PROSITE" id="PS50113">
    <property type="entry name" value="PAC"/>
    <property type="match status" value="1"/>
</dbReference>
<dbReference type="GO" id="GO:0004673">
    <property type="term" value="F:protein histidine kinase activity"/>
    <property type="evidence" value="ECO:0007669"/>
    <property type="project" value="UniProtKB-EC"/>
</dbReference>
<dbReference type="SUPFAM" id="SSF55874">
    <property type="entry name" value="ATPase domain of HSP90 chaperone/DNA topoisomerase II/histidine kinase"/>
    <property type="match status" value="1"/>
</dbReference>
<feature type="domain" description="PAS" evidence="9">
    <location>
        <begin position="136"/>
        <end position="209"/>
    </location>
</feature>
<dbReference type="InterPro" id="IPR035965">
    <property type="entry name" value="PAS-like_dom_sf"/>
</dbReference>
<evidence type="ECO:0000256" key="5">
    <source>
        <dbReference type="ARBA" id="ARBA00022777"/>
    </source>
</evidence>
<evidence type="ECO:0000256" key="3">
    <source>
        <dbReference type="ARBA" id="ARBA00022553"/>
    </source>
</evidence>
<feature type="domain" description="PAS" evidence="9">
    <location>
        <begin position="380"/>
        <end position="443"/>
    </location>
</feature>
<evidence type="ECO:0000256" key="2">
    <source>
        <dbReference type="ARBA" id="ARBA00012438"/>
    </source>
</evidence>
<organism evidence="11 12">
    <name type="scientific">Haloferax massiliensis</name>
    <dbReference type="NCBI Taxonomy" id="1476858"/>
    <lineage>
        <taxon>Archaea</taxon>
        <taxon>Methanobacteriati</taxon>
        <taxon>Methanobacteriota</taxon>
        <taxon>Stenosarchaea group</taxon>
        <taxon>Halobacteria</taxon>
        <taxon>Halobacteriales</taxon>
        <taxon>Haloferacaceae</taxon>
        <taxon>Haloferax</taxon>
    </lineage>
</organism>
<dbReference type="Gene3D" id="3.30.450.20">
    <property type="entry name" value="PAS domain"/>
    <property type="match status" value="3"/>
</dbReference>
<dbReference type="Pfam" id="PF08448">
    <property type="entry name" value="PAS_4"/>
    <property type="match status" value="1"/>
</dbReference>
<dbReference type="Proteomes" id="UP000198902">
    <property type="component" value="Unassembled WGS sequence"/>
</dbReference>
<dbReference type="PROSITE" id="PS50109">
    <property type="entry name" value="HIS_KIN"/>
    <property type="match status" value="1"/>
</dbReference>
<feature type="domain" description="PAS" evidence="9">
    <location>
        <begin position="257"/>
        <end position="311"/>
    </location>
</feature>
<dbReference type="SMART" id="SM00086">
    <property type="entry name" value="PAC"/>
    <property type="match status" value="2"/>
</dbReference>
<comment type="caution">
    <text evidence="6">Lacks conserved residue(s) required for the propagation of feature annotation.</text>
</comment>
<sequence>MIGPATLLCVDQPEWTETVARQISNEDDRFEVICEQSASEALGLVKRKDIDCIVSAYDLPERTGLEFLRCVRESHPDLPFIIFTEEGSEQIASEAISAGVSDYFIKNQIDSQYLILANRLRDLVESHRTEQIVGSVESGWREAKERVNDIYYMFTSNWSELLYINSSYEVIWGGSIEELREKPQSFLDYIHPDDREIAVESMQKLSGGEPTDIEYRVQPPNGGIRWVRGVSEPIFNANGDVIRVMGAVRDISRLKERERRFQAVFEDSFDAMVIADDEGTYISVNDAACELFGLEEEVLLGRNVAEFAAPDFDVEEAWDEFQSIDHKTGLFPLQRPDGAIRLVEYEATTDIVPGEHLSILRDVTEREQQRRELAESEARYETLIEDVLDTSSVGTFILDEEFNVVWINHAIEESFGVDREDILGKDQASLIEDQLMQKFAQPEQFAERVLHTYTDNTDTEQFECKIRDETTDGWRWLRHWSHPIRGGLYRGGRIEHYTDITEIKTRDRQLQVLERIFRHNLQNKMNVILGFAETIASNAPEETSQQAAGIAQAGRDLLELSAKEKRIVELVRENHEQQPIEIAERVQDIVEGLQTKFSGAEITTQIRSEAQVLAVADIDRAVAEVIENAVMHSRDSTQVVVSIHSTSEETTITVRDNNPFIPELEKSVLRGGVEIDQLSHSRGLGLWLAYWLISESNGTISFESVEQGNEVQITLPRPGTREGGRY</sequence>
<dbReference type="InterPro" id="IPR001610">
    <property type="entry name" value="PAC"/>
</dbReference>
<evidence type="ECO:0000313" key="12">
    <source>
        <dbReference type="Proteomes" id="UP000198902"/>
    </source>
</evidence>
<feature type="domain" description="Response regulatory" evidence="8">
    <location>
        <begin position="5"/>
        <end position="121"/>
    </location>
</feature>
<dbReference type="Gene3D" id="3.30.565.10">
    <property type="entry name" value="Histidine kinase-like ATPase, C-terminal domain"/>
    <property type="match status" value="1"/>
</dbReference>
<dbReference type="SUPFAM" id="SSF52172">
    <property type="entry name" value="CheY-like"/>
    <property type="match status" value="1"/>
</dbReference>
<accession>A0A0D6JVJ6</accession>
<feature type="domain" description="PAC" evidence="10">
    <location>
        <begin position="211"/>
        <end position="263"/>
    </location>
</feature>
<dbReference type="InterPro" id="IPR000014">
    <property type="entry name" value="PAS"/>
</dbReference>
<keyword evidence="5 11" id="KW-0418">Kinase</keyword>
<dbReference type="InterPro" id="IPR001789">
    <property type="entry name" value="Sig_transdc_resp-reg_receiver"/>
</dbReference>
<dbReference type="PANTHER" id="PTHR43304:SF1">
    <property type="entry name" value="PAC DOMAIN-CONTAINING PROTEIN"/>
    <property type="match status" value="1"/>
</dbReference>
<dbReference type="InterPro" id="IPR000700">
    <property type="entry name" value="PAS-assoc_C"/>
</dbReference>
<dbReference type="SMART" id="SM00091">
    <property type="entry name" value="PAS"/>
    <property type="match status" value="3"/>
</dbReference>
<keyword evidence="3" id="KW-0597">Phosphoprotein</keyword>
<dbReference type="SMART" id="SM00448">
    <property type="entry name" value="REC"/>
    <property type="match status" value="1"/>
</dbReference>
<dbReference type="InterPro" id="IPR003594">
    <property type="entry name" value="HATPase_dom"/>
</dbReference>
<dbReference type="SUPFAM" id="SSF55785">
    <property type="entry name" value="PYP-like sensor domain (PAS domain)"/>
    <property type="match status" value="3"/>
</dbReference>
<dbReference type="InterPro" id="IPR052162">
    <property type="entry name" value="Sensor_kinase/Photoreceptor"/>
</dbReference>
<dbReference type="Pfam" id="PF02518">
    <property type="entry name" value="HATPase_c"/>
    <property type="match status" value="1"/>
</dbReference>
<dbReference type="NCBIfam" id="TIGR00229">
    <property type="entry name" value="sensory_box"/>
    <property type="match status" value="3"/>
</dbReference>
<dbReference type="InterPro" id="IPR036890">
    <property type="entry name" value="HATPase_C_sf"/>
</dbReference>
<dbReference type="PANTHER" id="PTHR43304">
    <property type="entry name" value="PHYTOCHROME-LIKE PROTEIN CPH1"/>
    <property type="match status" value="1"/>
</dbReference>
<dbReference type="EC" id="2.7.13.3" evidence="2"/>
<dbReference type="Gene3D" id="3.40.50.2300">
    <property type="match status" value="1"/>
</dbReference>
<dbReference type="InterPro" id="IPR013656">
    <property type="entry name" value="PAS_4"/>
</dbReference>
<dbReference type="SMART" id="SM00387">
    <property type="entry name" value="HATPase_c"/>
    <property type="match status" value="1"/>
</dbReference>
<dbReference type="Pfam" id="PF08447">
    <property type="entry name" value="PAS_3"/>
    <property type="match status" value="1"/>
</dbReference>
<dbReference type="Pfam" id="PF00072">
    <property type="entry name" value="Response_reg"/>
    <property type="match status" value="1"/>
</dbReference>
<dbReference type="RefSeq" id="WP_089780628.1">
    <property type="nucleotide sequence ID" value="NZ_CABLRR010000004.1"/>
</dbReference>
<proteinExistence type="predicted"/>
<evidence type="ECO:0000259" key="9">
    <source>
        <dbReference type="PROSITE" id="PS50112"/>
    </source>
</evidence>
<dbReference type="PROSITE" id="PS50112">
    <property type="entry name" value="PAS"/>
    <property type="match status" value="3"/>
</dbReference>
<dbReference type="Pfam" id="PF13188">
    <property type="entry name" value="PAS_8"/>
    <property type="match status" value="1"/>
</dbReference>
<gene>
    <name evidence="11" type="primary">kinE_3</name>
    <name evidence="11" type="ORF">BN996_03162</name>
</gene>
<dbReference type="AlphaFoldDB" id="A0A0D6JVJ6"/>
<dbReference type="GO" id="GO:0000160">
    <property type="term" value="P:phosphorelay signal transduction system"/>
    <property type="evidence" value="ECO:0007669"/>
    <property type="project" value="InterPro"/>
</dbReference>
<dbReference type="InterPro" id="IPR011006">
    <property type="entry name" value="CheY-like_superfamily"/>
</dbReference>
<evidence type="ECO:0000256" key="6">
    <source>
        <dbReference type="PROSITE-ProRule" id="PRU00169"/>
    </source>
</evidence>
<evidence type="ECO:0000259" key="8">
    <source>
        <dbReference type="PROSITE" id="PS50110"/>
    </source>
</evidence>